<evidence type="ECO:0000313" key="4">
    <source>
        <dbReference type="Proteomes" id="UP000815325"/>
    </source>
</evidence>
<evidence type="ECO:0000256" key="1">
    <source>
        <dbReference type="SAM" id="MobiDB-lite"/>
    </source>
</evidence>
<protein>
    <submittedName>
        <fullName evidence="3">Armadillo-type protein</fullName>
    </submittedName>
</protein>
<evidence type="ECO:0000313" key="3">
    <source>
        <dbReference type="EMBL" id="KAF5831869.1"/>
    </source>
</evidence>
<sequence>MGDTLNEQDFQALIDQAFKQDDGSDSQVQALQRMEGFSENKLEQEHAVQLRLSGLIPQLLDLCVCDEGGLKRRAALHVCLAASNKDFPSFLVTLVKAGMIRRFTKITSMPLATSSAEDAQCMACAFYLLRLTLRRTLNDTLPTVGDELFTYGHMGHVAAALNNHSHENFEIVMEVVANLLHCVADRKKLRERIRDLGCIPVLVKLTMEYPKFWGVLGNLARSDSLHIILKDAGLLHAAETAGHKSPKIMSVVTAIAHVYASCDSQGGHAQSFLSKHDVSIKLIGILDACIHGNSHFRGSNDYWESLEEVVHVVKSLLRSEWQAERMVNAGLVPMLIELLKTKEKDEEAVMHACEAFLLLCNMPHLRKNLTKAGVPDAVQMFVESPDIKTQDAAKGCLLQLGVLDDEAATQANQALDSSDVGKTYDVFLSHKRTDAKDFARALYNLLVLRGVSAFLDFEYQEELQLETGLSKLVASCRNFVFVLTDNVLASKWCLQELEAALDHNVNIILLVKEGSRWQDENGVKFSPFPGPNIVSELPEKLQPIFTRKAIHHSDEYYSSFINMLMKKVTANKPPPEDLGSHDNGRQPNASNQQAKQQHPAALPAPTLQVQQPPSAAGQPLLGHPSAPLVALGMGAAGHPQLVQPSMLPAGVMPHAAIAPGAPYGGSTMTMDGGSSAVLSELAHLHQSLDMRRDLAAVVSELQRIRQEQQQLRMDVMLELQHLRADMLGEMRKTLTLQPPLASHPLPSVSYAGYAPYPPTSFSHAMQSIHSMNAMPSPSYMVSASMQGAGGGGFRRQPSGGRLDGEWEAPGSVDSSQQQVNGQQQPLPQRAAAGSLPPLVQGEGFARSRGVALGGAGRGRARG</sequence>
<dbReference type="Gene3D" id="1.25.10.10">
    <property type="entry name" value="Leucine-rich Repeat Variant"/>
    <property type="match status" value="1"/>
</dbReference>
<accession>A0ABQ7GB83</accession>
<dbReference type="Proteomes" id="UP000815325">
    <property type="component" value="Unassembled WGS sequence"/>
</dbReference>
<dbReference type="EMBL" id="MU069915">
    <property type="protein sequence ID" value="KAF5831869.1"/>
    <property type="molecule type" value="Genomic_DNA"/>
</dbReference>
<evidence type="ECO:0000259" key="2">
    <source>
        <dbReference type="PROSITE" id="PS50104"/>
    </source>
</evidence>
<proteinExistence type="predicted"/>
<feature type="compositionally biased region" description="Gly residues" evidence="1">
    <location>
        <begin position="851"/>
        <end position="862"/>
    </location>
</feature>
<dbReference type="InterPro" id="IPR035897">
    <property type="entry name" value="Toll_tir_struct_dom_sf"/>
</dbReference>
<dbReference type="PROSITE" id="PS50104">
    <property type="entry name" value="TIR"/>
    <property type="match status" value="1"/>
</dbReference>
<feature type="compositionally biased region" description="Low complexity" evidence="1">
    <location>
        <begin position="816"/>
        <end position="828"/>
    </location>
</feature>
<name>A0ABQ7GB83_DUNSA</name>
<dbReference type="InterPro" id="IPR000157">
    <property type="entry name" value="TIR_dom"/>
</dbReference>
<gene>
    <name evidence="3" type="ORF">DUNSADRAFT_12492</name>
</gene>
<dbReference type="SUPFAM" id="SSF52200">
    <property type="entry name" value="Toll/Interleukin receptor TIR domain"/>
    <property type="match status" value="1"/>
</dbReference>
<reference evidence="3" key="1">
    <citation type="submission" date="2017-08" db="EMBL/GenBank/DDBJ databases">
        <authorList>
            <person name="Polle J.E."/>
            <person name="Barry K."/>
            <person name="Cushman J."/>
            <person name="Schmutz J."/>
            <person name="Tran D."/>
            <person name="Hathwaick L.T."/>
            <person name="Yim W.C."/>
            <person name="Jenkins J."/>
            <person name="Mckie-Krisberg Z.M."/>
            <person name="Prochnik S."/>
            <person name="Lindquist E."/>
            <person name="Dockter R.B."/>
            <person name="Adam C."/>
            <person name="Molina H."/>
            <person name="Bunkerborg J."/>
            <person name="Jin E."/>
            <person name="Buchheim M."/>
            <person name="Magnuson J."/>
        </authorList>
    </citation>
    <scope>NUCLEOTIDE SEQUENCE</scope>
    <source>
        <strain evidence="3">CCAP 19/18</strain>
    </source>
</reference>
<dbReference type="SUPFAM" id="SSF48371">
    <property type="entry name" value="ARM repeat"/>
    <property type="match status" value="1"/>
</dbReference>
<dbReference type="InterPro" id="IPR011989">
    <property type="entry name" value="ARM-like"/>
</dbReference>
<feature type="compositionally biased region" description="Polar residues" evidence="1">
    <location>
        <begin position="585"/>
        <end position="596"/>
    </location>
</feature>
<feature type="region of interest" description="Disordered" evidence="1">
    <location>
        <begin position="570"/>
        <end position="600"/>
    </location>
</feature>
<dbReference type="InterPro" id="IPR016024">
    <property type="entry name" value="ARM-type_fold"/>
</dbReference>
<dbReference type="SMART" id="SM00255">
    <property type="entry name" value="TIR"/>
    <property type="match status" value="1"/>
</dbReference>
<feature type="region of interest" description="Disordered" evidence="1">
    <location>
        <begin position="785"/>
        <end position="862"/>
    </location>
</feature>
<feature type="compositionally biased region" description="Basic and acidic residues" evidence="1">
    <location>
        <begin position="574"/>
        <end position="584"/>
    </location>
</feature>
<dbReference type="Pfam" id="PF13676">
    <property type="entry name" value="TIR_2"/>
    <property type="match status" value="1"/>
</dbReference>
<organism evidence="3 4">
    <name type="scientific">Dunaliella salina</name>
    <name type="common">Green alga</name>
    <name type="synonym">Protococcus salinus</name>
    <dbReference type="NCBI Taxonomy" id="3046"/>
    <lineage>
        <taxon>Eukaryota</taxon>
        <taxon>Viridiplantae</taxon>
        <taxon>Chlorophyta</taxon>
        <taxon>core chlorophytes</taxon>
        <taxon>Chlorophyceae</taxon>
        <taxon>CS clade</taxon>
        <taxon>Chlamydomonadales</taxon>
        <taxon>Dunaliellaceae</taxon>
        <taxon>Dunaliella</taxon>
    </lineage>
</organism>
<dbReference type="Gene3D" id="3.40.50.10140">
    <property type="entry name" value="Toll/interleukin-1 receptor homology (TIR) domain"/>
    <property type="match status" value="1"/>
</dbReference>
<keyword evidence="4" id="KW-1185">Reference proteome</keyword>
<comment type="caution">
    <text evidence="3">The sequence shown here is derived from an EMBL/GenBank/DDBJ whole genome shotgun (WGS) entry which is preliminary data.</text>
</comment>
<feature type="domain" description="TIR" evidence="2">
    <location>
        <begin position="422"/>
        <end position="568"/>
    </location>
</feature>